<comment type="caution">
    <text evidence="1">The sequence shown here is derived from an EMBL/GenBank/DDBJ whole genome shotgun (WGS) entry which is preliminary data.</text>
</comment>
<gene>
    <name evidence="2" type="ORF">CH376_17860</name>
    <name evidence="1" type="ORF">CH380_04385</name>
</gene>
<reference evidence="3 4" key="1">
    <citation type="submission" date="2017-07" db="EMBL/GenBank/DDBJ databases">
        <title>Leptospira spp. isolated from tropical soils.</title>
        <authorList>
            <person name="Thibeaux R."/>
            <person name="Iraola G."/>
            <person name="Ferres I."/>
            <person name="Bierque E."/>
            <person name="Girault D."/>
            <person name="Soupe-Gilbert M.-E."/>
            <person name="Picardeau M."/>
            <person name="Goarant C."/>
        </authorList>
    </citation>
    <scope>NUCLEOTIDE SEQUENCE [LARGE SCALE GENOMIC DNA]</scope>
    <source>
        <strain evidence="1 4">FH2-B-C1</strain>
        <strain evidence="2 3">FH2-B-D1</strain>
    </source>
</reference>
<name>A0A2M9YS40_9LEPT</name>
<evidence type="ECO:0000313" key="2">
    <source>
        <dbReference type="EMBL" id="PJZ60529.1"/>
    </source>
</evidence>
<evidence type="ECO:0000313" key="3">
    <source>
        <dbReference type="Proteomes" id="UP000232149"/>
    </source>
</evidence>
<accession>A0A2M9YS40</accession>
<sequence length="88" mass="10265">MKLYSKSRKGWVSFDLGTGYSHSRFRPGRNPTNDLLPTLFKNSICLLSHSIEVKILLHLNQLFRQSDSIKFELNSVLKSLLNIRRQNF</sequence>
<dbReference type="Proteomes" id="UP000232188">
    <property type="component" value="Unassembled WGS sequence"/>
</dbReference>
<dbReference type="Proteomes" id="UP000232149">
    <property type="component" value="Unassembled WGS sequence"/>
</dbReference>
<evidence type="ECO:0000313" key="4">
    <source>
        <dbReference type="Proteomes" id="UP000232188"/>
    </source>
</evidence>
<organism evidence="1 4">
    <name type="scientific">Leptospira adleri</name>
    <dbReference type="NCBI Taxonomy" id="2023186"/>
    <lineage>
        <taxon>Bacteria</taxon>
        <taxon>Pseudomonadati</taxon>
        <taxon>Spirochaetota</taxon>
        <taxon>Spirochaetia</taxon>
        <taxon>Leptospirales</taxon>
        <taxon>Leptospiraceae</taxon>
        <taxon>Leptospira</taxon>
    </lineage>
</organism>
<protein>
    <submittedName>
        <fullName evidence="1">Uncharacterized protein</fullName>
    </submittedName>
</protein>
<keyword evidence="3" id="KW-1185">Reference proteome</keyword>
<evidence type="ECO:0000313" key="1">
    <source>
        <dbReference type="EMBL" id="PJZ54320.1"/>
    </source>
</evidence>
<dbReference type="AlphaFoldDB" id="A0A2M9YS40"/>
<proteinExistence type="predicted"/>
<dbReference type="EMBL" id="NPDU01000058">
    <property type="protein sequence ID" value="PJZ60529.1"/>
    <property type="molecule type" value="Genomic_DNA"/>
</dbReference>
<dbReference type="EMBL" id="NPDV01000003">
    <property type="protein sequence ID" value="PJZ54320.1"/>
    <property type="molecule type" value="Genomic_DNA"/>
</dbReference>